<comment type="similarity">
    <text evidence="15">Belongs to the sidekick family.</text>
</comment>
<dbReference type="FunFam" id="2.60.40.10:FF:000359">
    <property type="entry name" value="Sidekick cell adhesion molecule 2"/>
    <property type="match status" value="1"/>
</dbReference>
<dbReference type="Pfam" id="PF13927">
    <property type="entry name" value="Ig_3"/>
    <property type="match status" value="3"/>
</dbReference>
<reference evidence="21" key="1">
    <citation type="submission" date="2025-08" db="UniProtKB">
        <authorList>
            <consortium name="Ensembl"/>
        </authorList>
    </citation>
    <scope>IDENTIFICATION</scope>
</reference>
<organism evidence="21 22">
    <name type="scientific">Anser cygnoides</name>
    <name type="common">Swan goose</name>
    <dbReference type="NCBI Taxonomy" id="8845"/>
    <lineage>
        <taxon>Eukaryota</taxon>
        <taxon>Metazoa</taxon>
        <taxon>Chordata</taxon>
        <taxon>Craniata</taxon>
        <taxon>Vertebrata</taxon>
        <taxon>Euteleostomi</taxon>
        <taxon>Archelosauria</taxon>
        <taxon>Archosauria</taxon>
        <taxon>Dinosauria</taxon>
        <taxon>Saurischia</taxon>
        <taxon>Theropoda</taxon>
        <taxon>Coelurosauria</taxon>
        <taxon>Aves</taxon>
        <taxon>Neognathae</taxon>
        <taxon>Galloanserae</taxon>
        <taxon>Anseriformes</taxon>
        <taxon>Anatidae</taxon>
        <taxon>Anserinae</taxon>
        <taxon>Anser</taxon>
    </lineage>
</organism>
<dbReference type="InterPro" id="IPR007110">
    <property type="entry name" value="Ig-like_dom"/>
</dbReference>
<feature type="domain" description="Fibronectin type-III" evidence="20">
    <location>
        <begin position="1032"/>
        <end position="1126"/>
    </location>
</feature>
<keyword evidence="7 18" id="KW-1133">Transmembrane helix</keyword>
<dbReference type="FunFam" id="2.60.40.10:FF:000301">
    <property type="entry name" value="Sidekick cell adhesion molecule 2"/>
    <property type="match status" value="1"/>
</dbReference>
<keyword evidence="22" id="KW-1185">Reference proteome</keyword>
<feature type="domain" description="Ig-like" evidence="19">
    <location>
        <begin position="351"/>
        <end position="439"/>
    </location>
</feature>
<accession>A0A8B9E178</accession>
<name>A0A8B9E178_ANSCY</name>
<dbReference type="InterPro" id="IPR050964">
    <property type="entry name" value="Striated_Muscle_Regulatory"/>
</dbReference>
<feature type="domain" description="Ig-like" evidence="19">
    <location>
        <begin position="631"/>
        <end position="721"/>
    </location>
</feature>
<evidence type="ECO:0000313" key="21">
    <source>
        <dbReference type="Ensembl" id="ENSACDP00005014277.1"/>
    </source>
</evidence>
<evidence type="ECO:0000256" key="13">
    <source>
        <dbReference type="ARBA" id="ARBA00034103"/>
    </source>
</evidence>
<dbReference type="Pfam" id="PF07679">
    <property type="entry name" value="I-set"/>
    <property type="match status" value="3"/>
</dbReference>
<dbReference type="GO" id="GO:0007156">
    <property type="term" value="P:homophilic cell adhesion via plasma membrane adhesion molecules"/>
    <property type="evidence" value="ECO:0007669"/>
    <property type="project" value="UniProtKB-ARBA"/>
</dbReference>
<feature type="compositionally biased region" description="Polar residues" evidence="17">
    <location>
        <begin position="69"/>
        <end position="96"/>
    </location>
</feature>
<feature type="domain" description="Fibronectin type-III" evidence="20">
    <location>
        <begin position="1130"/>
        <end position="1229"/>
    </location>
</feature>
<evidence type="ECO:0000256" key="15">
    <source>
        <dbReference type="ARBA" id="ARBA00061621"/>
    </source>
</evidence>
<evidence type="ECO:0000256" key="14">
    <source>
        <dbReference type="ARBA" id="ARBA00060218"/>
    </source>
</evidence>
<dbReference type="FunFam" id="2.60.40.10:FF:000209">
    <property type="entry name" value="Sidekick cell adhesion molecule 2"/>
    <property type="match status" value="1"/>
</dbReference>
<dbReference type="FunFam" id="2.60.40.10:FF:000177">
    <property type="entry name" value="Sidekick cell adhesion molecule 2"/>
    <property type="match status" value="1"/>
</dbReference>
<feature type="domain" description="Fibronectin type-III" evidence="20">
    <location>
        <begin position="1839"/>
        <end position="1937"/>
    </location>
</feature>
<dbReference type="GO" id="GO:0010842">
    <property type="term" value="P:retina layer formation"/>
    <property type="evidence" value="ECO:0007669"/>
    <property type="project" value="UniProtKB-ARBA"/>
</dbReference>
<feature type="domain" description="Ig-like" evidence="19">
    <location>
        <begin position="249"/>
        <end position="335"/>
    </location>
</feature>
<dbReference type="InterPro" id="IPR003961">
    <property type="entry name" value="FN3_dom"/>
</dbReference>
<dbReference type="FunFam" id="2.60.40.10:FF:000158">
    <property type="entry name" value="Sidekick cell adhesion molecule 2"/>
    <property type="match status" value="1"/>
</dbReference>
<feature type="region of interest" description="Disordered" evidence="17">
    <location>
        <begin position="2115"/>
        <end position="2136"/>
    </location>
</feature>
<evidence type="ECO:0000256" key="2">
    <source>
        <dbReference type="ARBA" id="ARBA00022475"/>
    </source>
</evidence>
<dbReference type="FunFam" id="2.60.40.10:FF:000202">
    <property type="entry name" value="Sidekick cell adhesion molecule 1"/>
    <property type="match status" value="1"/>
</dbReference>
<feature type="domain" description="Fibronectin type-III" evidence="20">
    <location>
        <begin position="1742"/>
        <end position="1838"/>
    </location>
</feature>
<comment type="function">
    <text evidence="14">Adhesion molecule that promotes lamina-specific synaptic connections in the retina. Expressed in specific subsets of interneurons and retinal ganglion cells (RGCs) and promotes synaptic connectivity via homophilic interactions.</text>
</comment>
<keyword evidence="6" id="KW-0130">Cell adhesion</keyword>
<dbReference type="FunFam" id="2.60.40.10:FF:000420">
    <property type="entry name" value="Sidekick cell adhesion molecule 2"/>
    <property type="match status" value="1"/>
</dbReference>
<sequence>MCFTFLTGCFGAINTSTRNIDLGGDYNTVRHTECCLRVACKVSTNQRVLGCRDVGASAPPKLRGKGSWRCSQPTKESPASGCGMSNDQSAVRSGRQSDPLGIGEAIMVERKVDRKIIARRNSRRDGMMMKLNFCFFFCRGWWAFLLLQLHMLQALAQDDVAPYFKTEPGLPQIHLEGNRLVLTCLAEGSWPLEFKWLHNDSEITAYSSEYKYIIPALQRSDAGFYQCVVRNRMGALLQRRSEVQVAYMGNFMDTNQRKTVTEGQAAVLNFLHILSYPRPQVTWFRDGHKIIPSSRIAITLENQLVILATSVADAGSYYVQAVNEKNGENKTSPLIQLSVANAVDPSDTMAPVIVIPPQNTSVVAGSGEITLECVANARPVERLSMTWKRNGIKITSGISSFGRRLTITNPTSADVGMYFCEAKLRDSTEEPARANAFLSIIEPPYFTAEPESVILAEVEKDVDILCQAMGVPIPSLVWYKDSIPLSKLQNPRYKVLLSGGLRIQALHPQDAGIFQCFASNKGGEIQTYTYLDVTNIKPAFIQPPEDTTVTEGMTAVLTCEVSGAPKPAISWKKGNQILASGSVQIPRFILLESGGLQITPVFIHDAGNYTCFAVNSEGSLNAFVTLTVWNRTFIVHPPEDSTVIKGTTATLRCDATHDPRISIRYVWKKDSVIINPSSSSRITVEKDGTLLISQTWSGDIGDYTCEVISFGGNDSRMARLEVIELPHSPQNLLATLNSSYSRSVMLSWVRPFDGNSPVLYYMVELSENNSPWKVHLSNLDPKMTGVTVSGLTPARTYQFRVCAVNQVGKGQYSSETSRLMLPEEPPSAPPKNIVASGRTNQSIMVQWQPPPESEHNGVLHGYILRYRLAGLPGEYQYKNITSAEINYCLVKDLIIWTQYEIQVASYNGAGLGAFSRPVTEYTLQGVPTAPPQNVQVEAVNSTTIQFLWNPPPQQFINGINQGYKLLAWPVDAPETVTVVTIAPDFHGVHSGYITNLKKYTTYYTSVLCFTTPGDGPRSTPQLLRTLEDKPGAVGHLSFTEILDTSLKVSWQEPVEKNGIITGYQISWEVYGRNESRLARTLTNATLEYKITGLSSLTTYTIEVAAVTAKGSGWVTSSTISSGVPPELPGAPSNLVISNISPRSATLQFRPGYDGKTSICKWIVEGQVGVLGDEEEWVNLHEVENEPDAQMLEVPNLTPYTHYRFRMRQVNVVGPSPLSQPSRVIQTLQAPPDVAPGSVTVRTASETSLWMRWVPLPDTQYNGNPESVGYRIKFWHADLQSPTLMKVINNRLEREYTIEDLEEWTEYELQIQAFNAIGAGPWSEVVRGRTRESVPSAPPENVSAEAVSSTQILLTWSAVPESEQNGLVLGYKILFKAKDLDSEPKSQIVRGNHTQSCLLSGLRKYVLYEIQVLAFTRIGDGVPSSPAVIERTKDDAPGPPVRLVFPEVRLTSVRIVWQPPEEPNGVILGYQIAYRLASSSPNKFTTVEVGSTVRQFTATDLTPESAYIFRTSAKTRQGWGEPLEATVITTEKRERPAPPRQLTTPQSDVSARSLQLKWVPGSDGSSPIRYFTVQVRELPNGDWQTYSSSISHDATSCIIESLNPFTSYKLRVKATNDIGDSDFSTETEAVTTLQDVPDEPPSSVLVTPHTTSSVLVQWQPPKVESLNGLLLGYRIYYRELDYDTGSGTESKTIKNPSALRAELTQLKKYKRYEVLMTVYNVIGESPTSTPVEVFVGEAAPAMAPQNIHVNSLSASQLELTWDPPPADSQNGNIQGYKIYYWESDVQNDTEKVKVLFLPETTVRLKNLTSHTRYMVCISAFNAAGDGPRSSPSQGRTHQAAPSAPSFLAFSEITSTTLNVSWGEPTAANGVLQGYRVVYEPLAPVQGVSKVVTVDIKGNWQRWLKVRDLTKGMTYLFRVQARTIAYGPELQANVTAGPAEGSPGSPQEILVTKSASGLTLQWTEGDSGEKPTTGYIIEARPSDEGLWDMFVKDIPRSATSYTVSLDRLKQGVTYEFRVVAVNEIGYGEPSAPSVAVSAQTEAPFYEEWWFLLVMALSSLILILLVVFALVLHGQSKKYKNCSTGKTISNVEESVTLDNGGFTALELNSRHLNIKSTFSKKNGTRSPPRPSPGGLHYSDEDICNKYNGAVLTEGLGLNEKPLEVSESEVSVCVCLAKCLAIFPPNPGESLKCHSHACLILLSLFVCLGDFKMSYSSGCSHHILKLKCPKRESQAGPSQGRFQICPWQIFTVFQCYTERQTQPVSQRVLTSLVRSCTSPSAHRLQRRSAFGQTSMCCKTTSWLQLLPGHGLDGCSD</sequence>
<evidence type="ECO:0000259" key="19">
    <source>
        <dbReference type="PROSITE" id="PS50835"/>
    </source>
</evidence>
<dbReference type="PANTHER" id="PTHR13817:SF55">
    <property type="entry name" value="PROTEIN SIDEKICK-1"/>
    <property type="match status" value="1"/>
</dbReference>
<dbReference type="InterPro" id="IPR013098">
    <property type="entry name" value="Ig_I-set"/>
</dbReference>
<dbReference type="InterPro" id="IPR003599">
    <property type="entry name" value="Ig_sub"/>
</dbReference>
<dbReference type="FunFam" id="2.60.40.10:FF:000237">
    <property type="entry name" value="Sidekick cell adhesion molecule 2"/>
    <property type="match status" value="1"/>
</dbReference>
<dbReference type="SMART" id="SM00409">
    <property type="entry name" value="IG"/>
    <property type="match status" value="7"/>
</dbReference>
<comment type="subunit">
    <text evidence="16">Homodimer; mediates homophilic interactions to promote cell adhesion.</text>
</comment>
<dbReference type="FunFam" id="2.60.40.10:FF:000271">
    <property type="entry name" value="Sidekick cell adhesion molecule 2"/>
    <property type="match status" value="1"/>
</dbReference>
<keyword evidence="8" id="KW-0770">Synapse</keyword>
<dbReference type="SUPFAM" id="SSF49265">
    <property type="entry name" value="Fibronectin type III"/>
    <property type="match status" value="7"/>
</dbReference>
<evidence type="ECO:0000256" key="11">
    <source>
        <dbReference type="ARBA" id="ARBA00023180"/>
    </source>
</evidence>
<feature type="domain" description="Fibronectin type-III" evidence="20">
    <location>
        <begin position="1940"/>
        <end position="2041"/>
    </location>
</feature>
<feature type="domain" description="Fibronectin type-III" evidence="20">
    <location>
        <begin position="1537"/>
        <end position="1634"/>
    </location>
</feature>
<dbReference type="InterPro" id="IPR013783">
    <property type="entry name" value="Ig-like_fold"/>
</dbReference>
<dbReference type="FunFam" id="2.60.40.10:FF:000206">
    <property type="entry name" value="Sidekick cell adhesion molecule 2"/>
    <property type="match status" value="1"/>
</dbReference>
<evidence type="ECO:0000256" key="4">
    <source>
        <dbReference type="ARBA" id="ARBA00022729"/>
    </source>
</evidence>
<dbReference type="Ensembl" id="ENSACDT00005017173.1">
    <property type="protein sequence ID" value="ENSACDP00005014277.1"/>
    <property type="gene ID" value="ENSACDG00005010465.1"/>
</dbReference>
<dbReference type="Pfam" id="PF00041">
    <property type="entry name" value="fn3"/>
    <property type="match status" value="13"/>
</dbReference>
<keyword evidence="11" id="KW-0325">Glycoprotein</keyword>
<dbReference type="FunFam" id="2.60.40.10:FF:000253">
    <property type="entry name" value="Sidekick cell adhesion molecule 1"/>
    <property type="match status" value="1"/>
</dbReference>
<evidence type="ECO:0000256" key="16">
    <source>
        <dbReference type="ARBA" id="ARBA00065695"/>
    </source>
</evidence>
<evidence type="ECO:0000256" key="18">
    <source>
        <dbReference type="SAM" id="Phobius"/>
    </source>
</evidence>
<dbReference type="Proteomes" id="UP000694521">
    <property type="component" value="Unplaced"/>
</dbReference>
<feature type="domain" description="Ig-like" evidence="19">
    <location>
        <begin position="538"/>
        <end position="627"/>
    </location>
</feature>
<evidence type="ECO:0000256" key="10">
    <source>
        <dbReference type="ARBA" id="ARBA00023157"/>
    </source>
</evidence>
<dbReference type="GO" id="GO:0045202">
    <property type="term" value="C:synapse"/>
    <property type="evidence" value="ECO:0007669"/>
    <property type="project" value="UniProtKB-SubCell"/>
</dbReference>
<dbReference type="GO" id="GO:0005886">
    <property type="term" value="C:plasma membrane"/>
    <property type="evidence" value="ECO:0007669"/>
    <property type="project" value="UniProtKB-SubCell"/>
</dbReference>
<evidence type="ECO:0000256" key="7">
    <source>
        <dbReference type="ARBA" id="ARBA00022989"/>
    </source>
</evidence>
<evidence type="ECO:0000313" key="22">
    <source>
        <dbReference type="Proteomes" id="UP000694521"/>
    </source>
</evidence>
<feature type="region of interest" description="Disordered" evidence="17">
    <location>
        <begin position="62"/>
        <end position="97"/>
    </location>
</feature>
<dbReference type="InterPro" id="IPR036179">
    <property type="entry name" value="Ig-like_dom_sf"/>
</dbReference>
<dbReference type="FunFam" id="2.60.40.10:FF:000236">
    <property type="entry name" value="Sidekick cell adhesion molecule 2"/>
    <property type="match status" value="1"/>
</dbReference>
<feature type="domain" description="Fibronectin type-III" evidence="20">
    <location>
        <begin position="829"/>
        <end position="925"/>
    </location>
</feature>
<evidence type="ECO:0000259" key="20">
    <source>
        <dbReference type="PROSITE" id="PS50853"/>
    </source>
</evidence>
<keyword evidence="9 18" id="KW-0472">Membrane</keyword>
<evidence type="ECO:0000256" key="9">
    <source>
        <dbReference type="ARBA" id="ARBA00023136"/>
    </source>
</evidence>
<evidence type="ECO:0000256" key="1">
    <source>
        <dbReference type="ARBA" id="ARBA00004251"/>
    </source>
</evidence>
<keyword evidence="10" id="KW-1015">Disulfide bond</keyword>
<feature type="domain" description="Ig-like" evidence="19">
    <location>
        <begin position="162"/>
        <end position="244"/>
    </location>
</feature>
<dbReference type="FunFam" id="2.60.40.10:FF:000434">
    <property type="entry name" value="Sidekick cell adhesion molecule 2"/>
    <property type="match status" value="1"/>
</dbReference>
<proteinExistence type="inferred from homology"/>
<keyword evidence="5" id="KW-0677">Repeat</keyword>
<comment type="subcellular location">
    <subcellularLocation>
        <location evidence="1">Cell membrane</location>
        <topology evidence="1">Single-pass type I membrane protein</topology>
    </subcellularLocation>
    <subcellularLocation>
        <location evidence="13">Synapse</location>
    </subcellularLocation>
</comment>
<feature type="domain" description="Fibronectin type-III" evidence="20">
    <location>
        <begin position="1337"/>
        <end position="1434"/>
    </location>
</feature>
<dbReference type="PANTHER" id="PTHR13817">
    <property type="entry name" value="TITIN"/>
    <property type="match status" value="1"/>
</dbReference>
<keyword evidence="12" id="KW-0393">Immunoglobulin domain</keyword>
<reference evidence="21" key="2">
    <citation type="submission" date="2025-09" db="UniProtKB">
        <authorList>
            <consortium name="Ensembl"/>
        </authorList>
    </citation>
    <scope>IDENTIFICATION</scope>
</reference>
<dbReference type="GO" id="GO:0042802">
    <property type="term" value="F:identical protein binding"/>
    <property type="evidence" value="ECO:0007669"/>
    <property type="project" value="UniProtKB-ARBA"/>
</dbReference>
<keyword evidence="2" id="KW-1003">Cell membrane</keyword>
<dbReference type="Gene3D" id="2.60.40.10">
    <property type="entry name" value="Immunoglobulins"/>
    <property type="match status" value="19"/>
</dbReference>
<feature type="domain" description="Fibronectin type-III" evidence="20">
    <location>
        <begin position="1234"/>
        <end position="1332"/>
    </location>
</feature>
<dbReference type="PRINTS" id="PR00014">
    <property type="entry name" value="FNTYPEIII"/>
</dbReference>
<dbReference type="FunFam" id="2.60.40.10:FF:000261">
    <property type="entry name" value="Sidekick cell adhesion molecule 2"/>
    <property type="match status" value="1"/>
</dbReference>
<evidence type="ECO:0000256" key="12">
    <source>
        <dbReference type="ARBA" id="ARBA00023319"/>
    </source>
</evidence>
<evidence type="ECO:0000256" key="17">
    <source>
        <dbReference type="SAM" id="MobiDB-lite"/>
    </source>
</evidence>
<feature type="domain" description="Fibronectin type-III" evidence="20">
    <location>
        <begin position="728"/>
        <end position="824"/>
    </location>
</feature>
<dbReference type="FunFam" id="2.60.40.10:FF:000231">
    <property type="entry name" value="Sidekick cell adhesion molecule 2"/>
    <property type="match status" value="1"/>
</dbReference>
<dbReference type="PROSITE" id="PS50853">
    <property type="entry name" value="FN3"/>
    <property type="match status" value="13"/>
</dbReference>
<dbReference type="FunFam" id="2.60.40.10:FF:000267">
    <property type="entry name" value="Sidekick cell adhesion molecule 2"/>
    <property type="match status" value="1"/>
</dbReference>
<dbReference type="FunFam" id="2.60.40.10:FF:000266">
    <property type="entry name" value="Sidekick cell adhesion molecule 2"/>
    <property type="match status" value="1"/>
</dbReference>
<evidence type="ECO:0000256" key="5">
    <source>
        <dbReference type="ARBA" id="ARBA00022737"/>
    </source>
</evidence>
<dbReference type="CDD" id="cd00063">
    <property type="entry name" value="FN3"/>
    <property type="match status" value="13"/>
</dbReference>
<dbReference type="SMART" id="SM00060">
    <property type="entry name" value="FN3"/>
    <property type="match status" value="13"/>
</dbReference>
<feature type="domain" description="Fibronectin type-III" evidence="20">
    <location>
        <begin position="1639"/>
        <end position="1737"/>
    </location>
</feature>
<evidence type="ECO:0000256" key="8">
    <source>
        <dbReference type="ARBA" id="ARBA00023018"/>
    </source>
</evidence>
<feature type="domain" description="Fibronectin type-III" evidence="20">
    <location>
        <begin position="1438"/>
        <end position="1532"/>
    </location>
</feature>
<keyword evidence="4" id="KW-0732">Signal</keyword>
<keyword evidence="3 18" id="KW-0812">Transmembrane</keyword>
<evidence type="ECO:0000256" key="6">
    <source>
        <dbReference type="ARBA" id="ARBA00022889"/>
    </source>
</evidence>
<protein>
    <submittedName>
        <fullName evidence="21">Sidekick cell adhesion molecule 1</fullName>
    </submittedName>
</protein>
<feature type="domain" description="Ig-like" evidence="19">
    <location>
        <begin position="444"/>
        <end position="534"/>
    </location>
</feature>
<dbReference type="SUPFAM" id="SSF48726">
    <property type="entry name" value="Immunoglobulin"/>
    <property type="match status" value="6"/>
</dbReference>
<evidence type="ECO:0000256" key="3">
    <source>
        <dbReference type="ARBA" id="ARBA00022692"/>
    </source>
</evidence>
<dbReference type="InterPro" id="IPR003598">
    <property type="entry name" value="Ig_sub2"/>
</dbReference>
<feature type="transmembrane region" description="Helical" evidence="18">
    <location>
        <begin position="2046"/>
        <end position="2069"/>
    </location>
</feature>
<dbReference type="PROSITE" id="PS50835">
    <property type="entry name" value="IG_LIKE"/>
    <property type="match status" value="6"/>
</dbReference>
<dbReference type="GO" id="GO:0007416">
    <property type="term" value="P:synapse assembly"/>
    <property type="evidence" value="ECO:0007669"/>
    <property type="project" value="UniProtKB-ARBA"/>
</dbReference>
<dbReference type="FunFam" id="2.60.40.10:FF:000485">
    <property type="entry name" value="Sidekick cell adhesion molecule 2"/>
    <property type="match status" value="1"/>
</dbReference>
<dbReference type="InterPro" id="IPR036116">
    <property type="entry name" value="FN3_sf"/>
</dbReference>
<feature type="domain" description="Fibronectin type-III" evidence="20">
    <location>
        <begin position="930"/>
        <end position="1028"/>
    </location>
</feature>
<dbReference type="SMART" id="SM00408">
    <property type="entry name" value="IGc2"/>
    <property type="match status" value="6"/>
</dbReference>
<dbReference type="FunFam" id="2.60.40.10:FF:000360">
    <property type="entry name" value="Sidekick cell adhesion molecule 2"/>
    <property type="match status" value="1"/>
</dbReference>